<dbReference type="PROSITE" id="PS51257">
    <property type="entry name" value="PROKAR_LIPOPROTEIN"/>
    <property type="match status" value="1"/>
</dbReference>
<dbReference type="InterPro" id="IPR045175">
    <property type="entry name" value="M28_fam"/>
</dbReference>
<dbReference type="RefSeq" id="WP_386131357.1">
    <property type="nucleotide sequence ID" value="NZ_JBHTJL010000016.1"/>
</dbReference>
<accession>A0ABW3N847</accession>
<dbReference type="SUPFAM" id="SSF53187">
    <property type="entry name" value="Zn-dependent exopeptidases"/>
    <property type="match status" value="1"/>
</dbReference>
<keyword evidence="3" id="KW-1185">Reference proteome</keyword>
<dbReference type="EMBL" id="JBHTJL010000016">
    <property type="protein sequence ID" value="MFD1063812.1"/>
    <property type="molecule type" value="Genomic_DNA"/>
</dbReference>
<name>A0ABW3N847_9FLAO</name>
<reference evidence="3" key="1">
    <citation type="journal article" date="2019" name="Int. J. Syst. Evol. Microbiol.">
        <title>The Global Catalogue of Microorganisms (GCM) 10K type strain sequencing project: providing services to taxonomists for standard genome sequencing and annotation.</title>
        <authorList>
            <consortium name="The Broad Institute Genomics Platform"/>
            <consortium name="The Broad Institute Genome Sequencing Center for Infectious Disease"/>
            <person name="Wu L."/>
            <person name="Ma J."/>
        </authorList>
    </citation>
    <scope>NUCLEOTIDE SEQUENCE [LARGE SCALE GENOMIC DNA]</scope>
    <source>
        <strain evidence="3">CCUG 62215</strain>
    </source>
</reference>
<evidence type="ECO:0000313" key="3">
    <source>
        <dbReference type="Proteomes" id="UP001597013"/>
    </source>
</evidence>
<protein>
    <submittedName>
        <fullName evidence="2">M28 family metallopeptidase</fullName>
    </submittedName>
</protein>
<comment type="caution">
    <text evidence="2">The sequence shown here is derived from an EMBL/GenBank/DDBJ whole genome shotgun (WGS) entry which is preliminary data.</text>
</comment>
<dbReference type="CDD" id="cd03877">
    <property type="entry name" value="M28_like"/>
    <property type="match status" value="1"/>
</dbReference>
<evidence type="ECO:0000313" key="2">
    <source>
        <dbReference type="EMBL" id="MFD1063812.1"/>
    </source>
</evidence>
<evidence type="ECO:0000259" key="1">
    <source>
        <dbReference type="Pfam" id="PF04389"/>
    </source>
</evidence>
<dbReference type="Pfam" id="PF04389">
    <property type="entry name" value="Peptidase_M28"/>
    <property type="match status" value="1"/>
</dbReference>
<gene>
    <name evidence="2" type="ORF">ACFQ1Q_11205</name>
</gene>
<organism evidence="2 3">
    <name type="scientific">Winogradskyella litorisediminis</name>
    <dbReference type="NCBI Taxonomy" id="1156618"/>
    <lineage>
        <taxon>Bacteria</taxon>
        <taxon>Pseudomonadati</taxon>
        <taxon>Bacteroidota</taxon>
        <taxon>Flavobacteriia</taxon>
        <taxon>Flavobacteriales</taxon>
        <taxon>Flavobacteriaceae</taxon>
        <taxon>Winogradskyella</taxon>
    </lineage>
</organism>
<dbReference type="PANTHER" id="PTHR12147:SF26">
    <property type="entry name" value="PEPTIDASE M28 DOMAIN-CONTAINING PROTEIN"/>
    <property type="match status" value="1"/>
</dbReference>
<feature type="domain" description="Peptidase M28" evidence="1">
    <location>
        <begin position="103"/>
        <end position="303"/>
    </location>
</feature>
<dbReference type="PANTHER" id="PTHR12147">
    <property type="entry name" value="METALLOPEPTIDASE M28 FAMILY MEMBER"/>
    <property type="match status" value="1"/>
</dbReference>
<proteinExistence type="predicted"/>
<dbReference type="Proteomes" id="UP001597013">
    <property type="component" value="Unassembled WGS sequence"/>
</dbReference>
<dbReference type="InterPro" id="IPR007484">
    <property type="entry name" value="Peptidase_M28"/>
</dbReference>
<sequence>MKKIILLLVISSLVFSCKTKKDDSSKNAEKEGITITTEEVKEIVTYLASDELNGRNTGTEGIDKAASYIEKQLKSYGVKPYFDGFLDEFKFKGRAEDSITGYNVVGYLEGTDDKLKNEFIVIGAHYDHIGFGKKVENDSIANGANDNATGTATVMSIAKYFADKGNNKRSVIFALFSAEEMGLRGSKALAERLKFQDIDLYTMINFEMLGVPFKDRDYEVFLTGFDKSNFAEKFNAYQGSNLIGFSEVSKKYSLYQRSDNYAFVQEFNVPSHTISSCDLTNFDQYHKVGDEANIMDYTFMSNFINKAIPGLEKLINAPAKEIVLTNE</sequence>
<dbReference type="Gene3D" id="3.40.630.10">
    <property type="entry name" value="Zn peptidases"/>
    <property type="match status" value="1"/>
</dbReference>